<evidence type="ECO:0000313" key="3">
    <source>
        <dbReference type="Proteomes" id="UP000033187"/>
    </source>
</evidence>
<keyword evidence="3" id="KW-1185">Reference proteome</keyword>
<evidence type="ECO:0000313" key="2">
    <source>
        <dbReference type="EMBL" id="CPR22406.1"/>
    </source>
</evidence>
<name>A0A0D6JKE1_9HYPH</name>
<proteinExistence type="predicted"/>
<accession>A0A0D6JKE1</accession>
<dbReference type="KEGG" id="fiy:BN1229_v1_3839"/>
<dbReference type="Proteomes" id="UP000033187">
    <property type="component" value="Chromosome 1"/>
</dbReference>
<dbReference type="AlphaFoldDB" id="A0A0D6JKE1"/>
<evidence type="ECO:0000256" key="1">
    <source>
        <dbReference type="SAM" id="MobiDB-lite"/>
    </source>
</evidence>
<dbReference type="EMBL" id="LN829119">
    <property type="protein sequence ID" value="CPR22406.1"/>
    <property type="molecule type" value="Genomic_DNA"/>
</dbReference>
<protein>
    <submittedName>
        <fullName evidence="2">Uncharacterized protein</fullName>
    </submittedName>
</protein>
<dbReference type="KEGG" id="fil:BN1229_v1_3849"/>
<sequence length="39" mass="4260">MKTIKPIVTDTSDTLSTTRQSIDQIRRSLTNAAAPQKAT</sequence>
<gene>
    <name evidence="2" type="ORF">YBN1229_v1_3839</name>
</gene>
<organism evidence="2 3">
    <name type="scientific">Candidatus Filomicrobium marinum</name>
    <dbReference type="NCBI Taxonomy" id="1608628"/>
    <lineage>
        <taxon>Bacteria</taxon>
        <taxon>Pseudomonadati</taxon>
        <taxon>Pseudomonadota</taxon>
        <taxon>Alphaproteobacteria</taxon>
        <taxon>Hyphomicrobiales</taxon>
        <taxon>Hyphomicrobiaceae</taxon>
        <taxon>Filomicrobium</taxon>
    </lineage>
</organism>
<feature type="compositionally biased region" description="Polar residues" evidence="1">
    <location>
        <begin position="9"/>
        <end position="20"/>
    </location>
</feature>
<feature type="region of interest" description="Disordered" evidence="1">
    <location>
        <begin position="1"/>
        <end position="20"/>
    </location>
</feature>
<reference evidence="3" key="1">
    <citation type="submission" date="2015-02" db="EMBL/GenBank/DDBJ databases">
        <authorList>
            <person name="Chooi Y.-H."/>
        </authorList>
    </citation>
    <scope>NUCLEOTIDE SEQUENCE [LARGE SCALE GENOMIC DNA]</scope>
    <source>
        <strain evidence="3">strain Y</strain>
    </source>
</reference>